<feature type="chain" id="PRO_5001892660" evidence="4">
    <location>
        <begin position="19"/>
        <end position="372"/>
    </location>
</feature>
<dbReference type="InterPro" id="IPR050819">
    <property type="entry name" value="Tripeptidyl-peptidase_I"/>
</dbReference>
<accession>A0A093V6G0</accession>
<dbReference type="HOGENOM" id="CLU_744289_0_0_1"/>
<keyword evidence="2" id="KW-0865">Zymogen</keyword>
<dbReference type="PANTHER" id="PTHR14218:SF19">
    <property type="entry name" value="SERINE PROTEASE AORO, PUTATIVE (AFU_ORTHOLOGUE AFUA_6G10250)-RELATED"/>
    <property type="match status" value="1"/>
</dbReference>
<dbReference type="PANTHER" id="PTHR14218">
    <property type="entry name" value="PROTEASE S8 TRIPEPTIDYL PEPTIDASE I CLN2"/>
    <property type="match status" value="1"/>
</dbReference>
<dbReference type="InterPro" id="IPR036852">
    <property type="entry name" value="Peptidase_S8/S53_dom_sf"/>
</dbReference>
<evidence type="ECO:0000256" key="4">
    <source>
        <dbReference type="SAM" id="SignalP"/>
    </source>
</evidence>
<reference evidence="6" key="2">
    <citation type="journal article" date="2014" name="PLoS Genet.">
        <title>Signature gene expression reveals novel clues to the molecular mechanisms of dimorphic transition in Penicillium marneffei.</title>
        <authorList>
            <person name="Yang E."/>
            <person name="Wang G."/>
            <person name="Cai J."/>
            <person name="Woo P.C."/>
            <person name="Lau S.K."/>
            <person name="Yuen K.-Y."/>
            <person name="Chow W.-N."/>
            <person name="Lin X."/>
        </authorList>
    </citation>
    <scope>NUCLEOTIDE SEQUENCE</scope>
    <source>
        <strain evidence="6">PM1</strain>
    </source>
</reference>
<evidence type="ECO:0000256" key="3">
    <source>
        <dbReference type="SAM" id="MobiDB-lite"/>
    </source>
</evidence>
<dbReference type="Pfam" id="PF09286">
    <property type="entry name" value="Pro-kuma_activ"/>
    <property type="match status" value="1"/>
</dbReference>
<dbReference type="GO" id="GO:0008240">
    <property type="term" value="F:tripeptidyl-peptidase activity"/>
    <property type="evidence" value="ECO:0007669"/>
    <property type="project" value="TreeGrafter"/>
</dbReference>
<protein>
    <submittedName>
        <fullName evidence="6">Aorsin</fullName>
    </submittedName>
</protein>
<evidence type="ECO:0000313" key="6">
    <source>
        <dbReference type="EMBL" id="KFX45529.1"/>
    </source>
</evidence>
<dbReference type="SMART" id="SM00944">
    <property type="entry name" value="Pro-kuma_activ"/>
    <property type="match status" value="1"/>
</dbReference>
<feature type="domain" description="Peptidase S53 activation" evidence="5">
    <location>
        <begin position="35"/>
        <end position="179"/>
    </location>
</feature>
<dbReference type="CDD" id="cd11377">
    <property type="entry name" value="Pro-peptidase_S53"/>
    <property type="match status" value="1"/>
</dbReference>
<evidence type="ECO:0000259" key="5">
    <source>
        <dbReference type="SMART" id="SM00944"/>
    </source>
</evidence>
<proteinExistence type="predicted"/>
<dbReference type="InterPro" id="IPR015366">
    <property type="entry name" value="S53_propep"/>
</dbReference>
<dbReference type="AlphaFoldDB" id="A0A093V6G0"/>
<dbReference type="GO" id="GO:0004252">
    <property type="term" value="F:serine-type endopeptidase activity"/>
    <property type="evidence" value="ECO:0007669"/>
    <property type="project" value="InterPro"/>
</dbReference>
<evidence type="ECO:0000256" key="1">
    <source>
        <dbReference type="ARBA" id="ARBA00022729"/>
    </source>
</evidence>
<dbReference type="SUPFAM" id="SSF54897">
    <property type="entry name" value="Protease propeptides/inhibitors"/>
    <property type="match status" value="1"/>
</dbReference>
<keyword evidence="1 4" id="KW-0732">Signal</keyword>
<dbReference type="Gene3D" id="3.40.50.200">
    <property type="entry name" value="Peptidase S8/S53 domain"/>
    <property type="match status" value="1"/>
</dbReference>
<feature type="signal peptide" evidence="4">
    <location>
        <begin position="1"/>
        <end position="18"/>
    </location>
</feature>
<evidence type="ECO:0000256" key="2">
    <source>
        <dbReference type="ARBA" id="ARBA00023145"/>
    </source>
</evidence>
<comment type="caution">
    <text evidence="6">The sequence shown here is derived from an EMBL/GenBank/DDBJ whole genome shotgun (WGS) entry which is preliminary data.</text>
</comment>
<organism evidence="6">
    <name type="scientific">Talaromyces marneffei PM1</name>
    <dbReference type="NCBI Taxonomy" id="1077442"/>
    <lineage>
        <taxon>Eukaryota</taxon>
        <taxon>Fungi</taxon>
        <taxon>Dikarya</taxon>
        <taxon>Ascomycota</taxon>
        <taxon>Pezizomycotina</taxon>
        <taxon>Eurotiomycetes</taxon>
        <taxon>Eurotiomycetidae</taxon>
        <taxon>Eurotiales</taxon>
        <taxon>Trichocomaceae</taxon>
        <taxon>Talaromyces</taxon>
        <taxon>Talaromyces sect. Talaromyces</taxon>
    </lineage>
</organism>
<dbReference type="EMBL" id="JPOX01000023">
    <property type="protein sequence ID" value="KFX45529.1"/>
    <property type="molecule type" value="Genomic_DNA"/>
</dbReference>
<name>A0A093V6G0_TALMA</name>
<feature type="region of interest" description="Disordered" evidence="3">
    <location>
        <begin position="353"/>
        <end position="372"/>
    </location>
</feature>
<gene>
    <name evidence="6" type="ORF">GQ26_0231490</name>
</gene>
<sequence>MFFLKIAGVSALTALAVAAPSPAKHVLHEKRERVSTDWVKGARIERSAILPIRIGLTQSNLPHGPEVLKEVSDPRSDKYGQYLSMGEVHDLFAPVEHHVESIKEWLHHSGIDKSRIVHSDNKGWLAFDATTDEAERLFKTEYYEHEHMQSDRVRVGCDEYHLPEHIATHVDYITPGIKMTQAVKRTVKREKRGVNAGATRTSIHAPANDLSSENVQFSGSDSDLARCSYNMTPPCIRALYGIPMPTDKPNPNNALGLYEQGDYFAKSDLDLYWKNVYPEVPQGTYPKPQLIDGANYSVPASSSLNTGESNIDITMALTALTLLMAKRAMIQKSTLSTPIPVKVDTMASSSVASTSRPTSFLRPTARQKLTSR</sequence>
<reference key="1">
    <citation type="journal article" date="2014" name="PLoS Genet.">
        <title>Signature Gene Expression Reveals Novel Clues to the Molecular Mechanisms of Dimorphic Transition in Penicillium marneffei.</title>
        <authorList>
            <person name="Yang E."/>
            <person name="Wang G."/>
            <person name="Cai J."/>
            <person name="Woo P.C."/>
            <person name="Lau S.K."/>
            <person name="Yuen K.-Y."/>
            <person name="Chow W.-N."/>
            <person name="Lin X."/>
        </authorList>
    </citation>
    <scope>NUCLEOTIDE SEQUENCE [LARGE SCALE GENOMIC DNA]</scope>
    <source>
        <strain>PM1</strain>
    </source>
</reference>
<dbReference type="GO" id="GO:0006508">
    <property type="term" value="P:proteolysis"/>
    <property type="evidence" value="ECO:0007669"/>
    <property type="project" value="InterPro"/>
</dbReference>